<feature type="domain" description="Acyl-CoA oxidase/dehydrogenase middle" evidence="16">
    <location>
        <begin position="129"/>
        <end position="224"/>
    </location>
</feature>
<dbReference type="InterPro" id="IPR037069">
    <property type="entry name" value="AcylCoA_DH/ox_N_sf"/>
</dbReference>
<evidence type="ECO:0000259" key="15">
    <source>
        <dbReference type="Pfam" id="PF00441"/>
    </source>
</evidence>
<dbReference type="InterPro" id="IPR006089">
    <property type="entry name" value="Acyl-CoA_DH_CS"/>
</dbReference>
<feature type="active site" description="Proton acceptor" evidence="11">
    <location>
        <position position="249"/>
    </location>
</feature>
<feature type="domain" description="Acyl-CoA dehydrogenase/oxidase N-terminal" evidence="17">
    <location>
        <begin position="14"/>
        <end position="124"/>
    </location>
</feature>
<evidence type="ECO:0000259" key="16">
    <source>
        <dbReference type="Pfam" id="PF02770"/>
    </source>
</evidence>
<dbReference type="FunFam" id="2.40.110.10:FF:000004">
    <property type="entry name" value="Isovaleryl-CoA dehydrogenase, mitochondrial"/>
    <property type="match status" value="1"/>
</dbReference>
<dbReference type="PROSITE" id="PS00073">
    <property type="entry name" value="ACYL_COA_DH_2"/>
    <property type="match status" value="1"/>
</dbReference>
<keyword evidence="9 14" id="KW-0560">Oxidoreductase</keyword>
<feature type="binding site" evidence="13">
    <location>
        <begin position="372"/>
        <end position="374"/>
    </location>
    <ligand>
        <name>FAD</name>
        <dbReference type="ChEBI" id="CHEBI:57692"/>
    </ligand>
</feature>
<evidence type="ECO:0000256" key="11">
    <source>
        <dbReference type="PIRSR" id="PIRSR634183-1"/>
    </source>
</evidence>
<dbReference type="EMBL" id="JAUSWL010000005">
    <property type="protein sequence ID" value="MDQ0544296.1"/>
    <property type="molecule type" value="Genomic_DNA"/>
</dbReference>
<comment type="pathway">
    <text evidence="2">Amino-acid degradation; L-leucine degradation; (S)-3-hydroxy-3-methylglutaryl-CoA from 3-isovaleryl-CoA: step 1/3.</text>
</comment>
<evidence type="ECO:0000256" key="9">
    <source>
        <dbReference type="ARBA" id="ARBA00023002"/>
    </source>
</evidence>
<keyword evidence="7 13" id="KW-0274">FAD</keyword>
<dbReference type="InterPro" id="IPR013786">
    <property type="entry name" value="AcylCoA_DH/ox_N"/>
</dbReference>
<evidence type="ECO:0000256" key="10">
    <source>
        <dbReference type="ARBA" id="ARBA00052875"/>
    </source>
</evidence>
<dbReference type="InterPro" id="IPR034183">
    <property type="entry name" value="IVD"/>
</dbReference>
<dbReference type="GO" id="GO:0006552">
    <property type="term" value="P:L-leucine catabolic process"/>
    <property type="evidence" value="ECO:0007669"/>
    <property type="project" value="TreeGrafter"/>
</dbReference>
<dbReference type="Gene3D" id="2.40.110.10">
    <property type="entry name" value="Butyryl-CoA Dehydrogenase, subunit A, domain 2"/>
    <property type="match status" value="1"/>
</dbReference>
<dbReference type="FunFam" id="1.10.540.10:FF:000022">
    <property type="entry name" value="Isovaleryl-CoA dehydrogenase isoform 2"/>
    <property type="match status" value="1"/>
</dbReference>
<comment type="cofactor">
    <cofactor evidence="1 13 14">
        <name>FAD</name>
        <dbReference type="ChEBI" id="CHEBI:57692"/>
    </cofactor>
</comment>
<feature type="binding site" evidence="13">
    <location>
        <position position="275"/>
    </location>
    <ligand>
        <name>FAD</name>
        <dbReference type="ChEBI" id="CHEBI:57692"/>
    </ligand>
</feature>
<dbReference type="InterPro" id="IPR009100">
    <property type="entry name" value="AcylCoA_DH/oxidase_NM_dom_sf"/>
</dbReference>
<reference evidence="18" key="1">
    <citation type="submission" date="2023-07" db="EMBL/GenBank/DDBJ databases">
        <title>Genomic Encyclopedia of Type Strains, Phase IV (KMG-IV): sequencing the most valuable type-strain genomes for metagenomic binning, comparative biology and taxonomic classification.</title>
        <authorList>
            <person name="Goeker M."/>
        </authorList>
    </citation>
    <scope>NUCLEOTIDE SEQUENCE</scope>
    <source>
        <strain evidence="18">DSM 19569</strain>
    </source>
</reference>
<dbReference type="Pfam" id="PF00441">
    <property type="entry name" value="Acyl-CoA_dh_1"/>
    <property type="match status" value="1"/>
</dbReference>
<dbReference type="PROSITE" id="PS00072">
    <property type="entry name" value="ACYL_COA_DH_1"/>
    <property type="match status" value="1"/>
</dbReference>
<evidence type="ECO:0000256" key="12">
    <source>
        <dbReference type="PIRSR" id="PIRSR634183-2"/>
    </source>
</evidence>
<feature type="binding site" evidence="12">
    <location>
        <begin position="370"/>
        <end position="371"/>
    </location>
    <ligand>
        <name>substrate</name>
    </ligand>
</feature>
<evidence type="ECO:0000313" key="19">
    <source>
        <dbReference type="Proteomes" id="UP001223420"/>
    </source>
</evidence>
<evidence type="ECO:0000313" key="18">
    <source>
        <dbReference type="EMBL" id="MDQ0544296.1"/>
    </source>
</evidence>
<evidence type="ECO:0000256" key="8">
    <source>
        <dbReference type="ARBA" id="ARBA00022946"/>
    </source>
</evidence>
<evidence type="ECO:0000259" key="17">
    <source>
        <dbReference type="Pfam" id="PF02771"/>
    </source>
</evidence>
<comment type="catalytic activity">
    <reaction evidence="10">
        <text>3-methylbutanoyl-CoA + oxidized [electron-transfer flavoprotein] + H(+) = 3-methylbut-2-enoyl-CoA + reduced [electron-transfer flavoprotein]</text>
        <dbReference type="Rhea" id="RHEA:12276"/>
        <dbReference type="Rhea" id="RHEA-COMP:10685"/>
        <dbReference type="Rhea" id="RHEA-COMP:10686"/>
        <dbReference type="ChEBI" id="CHEBI:15378"/>
        <dbReference type="ChEBI" id="CHEBI:57344"/>
        <dbReference type="ChEBI" id="CHEBI:57345"/>
        <dbReference type="ChEBI" id="CHEBI:57692"/>
        <dbReference type="ChEBI" id="CHEBI:58307"/>
        <dbReference type="EC" id="1.3.8.4"/>
    </reaction>
</comment>
<feature type="binding site" evidence="13">
    <location>
        <begin position="343"/>
        <end position="347"/>
    </location>
    <ligand>
        <name>FAD</name>
        <dbReference type="ChEBI" id="CHEBI:57692"/>
    </ligand>
</feature>
<dbReference type="PIRSF" id="PIRSF016578">
    <property type="entry name" value="HsaA"/>
    <property type="match status" value="1"/>
</dbReference>
<dbReference type="EC" id="1.3.8.4" evidence="4"/>
<evidence type="ECO:0000256" key="4">
    <source>
        <dbReference type="ARBA" id="ARBA00012044"/>
    </source>
</evidence>
<dbReference type="PANTHER" id="PTHR43884">
    <property type="entry name" value="ACYL-COA DEHYDROGENASE"/>
    <property type="match status" value="1"/>
</dbReference>
<dbReference type="CDD" id="cd01156">
    <property type="entry name" value="IVD"/>
    <property type="match status" value="1"/>
</dbReference>
<evidence type="ECO:0000256" key="14">
    <source>
        <dbReference type="RuleBase" id="RU362125"/>
    </source>
</evidence>
<keyword evidence="6 14" id="KW-0285">Flavoprotein</keyword>
<organism evidence="18 19">
    <name type="scientific">Methylobacterium brachiatum</name>
    <dbReference type="NCBI Taxonomy" id="269660"/>
    <lineage>
        <taxon>Bacteria</taxon>
        <taxon>Pseudomonadati</taxon>
        <taxon>Pseudomonadota</taxon>
        <taxon>Alphaproteobacteria</taxon>
        <taxon>Hyphomicrobiales</taxon>
        <taxon>Methylobacteriaceae</taxon>
        <taxon>Methylobacterium</taxon>
    </lineage>
</organism>
<evidence type="ECO:0000256" key="1">
    <source>
        <dbReference type="ARBA" id="ARBA00001974"/>
    </source>
</evidence>
<dbReference type="FunFam" id="1.20.140.10:FF:000003">
    <property type="entry name" value="isovaleryl-CoA dehydrogenase, mitochondrial"/>
    <property type="match status" value="1"/>
</dbReference>
<gene>
    <name evidence="18" type="ORF">QO001_003230</name>
</gene>
<dbReference type="GO" id="GO:0050660">
    <property type="term" value="F:flavin adenine dinucleotide binding"/>
    <property type="evidence" value="ECO:0007669"/>
    <property type="project" value="InterPro"/>
</dbReference>
<feature type="binding site" evidence="13">
    <location>
        <position position="286"/>
    </location>
    <ligand>
        <name>FAD</name>
        <dbReference type="ChEBI" id="CHEBI:57692"/>
    </ligand>
</feature>
<dbReference type="GO" id="GO:0008470">
    <property type="term" value="F:3-methylbutanoyl-CoA dehydrogenase activity"/>
    <property type="evidence" value="ECO:0007669"/>
    <property type="project" value="UniProtKB-EC"/>
</dbReference>
<evidence type="ECO:0000256" key="7">
    <source>
        <dbReference type="ARBA" id="ARBA00022827"/>
    </source>
</evidence>
<dbReference type="Gene3D" id="1.20.140.10">
    <property type="entry name" value="Butyryl-CoA Dehydrogenase, subunit A, domain 3"/>
    <property type="match status" value="1"/>
</dbReference>
<sequence length="389" mass="41963">MLNGLKGFDFGLGETADALRAEVARFASVEIAPRAAEIDRCNDFPADLWRKFGDLGVLGVTVGEEYGGAGMGYLDHVVIMEEISRASASVGLSYGAHSNLCVNQIHRNGTEDQKRRYLPKLVSGAHVGALAMSEPGSGSDVVSMRLRADKRGDRYVLNGTKMWITNGPDADVLVVYAKTDAEAGPRGITAFLIEKTFPGFSTAQKLDKLGMRGSNTCELVFQNCEVPEENVLGQVGRGVNVLMSGLDYERAVLAAGPLGIMQACLDVVLPYIHERKQFGQPIGTFQLMQGKIADMYTTANAARAYVYAVAKACDRGQTTRKDAAGAILFAAEKATWMALEAIQALGGNGYINDYPTGRLLRDAKLYEIGAGTSEIRRMLIGRELFNETA</sequence>
<dbReference type="InterPro" id="IPR006091">
    <property type="entry name" value="Acyl-CoA_Oxase/DH_mid-dom"/>
</dbReference>
<dbReference type="RefSeq" id="WP_230365413.1">
    <property type="nucleotide sequence ID" value="NZ_JAJALK010000002.1"/>
</dbReference>
<dbReference type="PANTHER" id="PTHR43884:SF12">
    <property type="entry name" value="ISOVALERYL-COA DEHYDROGENASE, MITOCHONDRIAL-RELATED"/>
    <property type="match status" value="1"/>
</dbReference>
<comment type="similarity">
    <text evidence="3 14">Belongs to the acyl-CoA dehydrogenase family.</text>
</comment>
<name>A0AAJ1TTC6_9HYPH</name>
<proteinExistence type="inferred from homology"/>
<dbReference type="SUPFAM" id="SSF47203">
    <property type="entry name" value="Acyl-CoA dehydrogenase C-terminal domain-like"/>
    <property type="match status" value="1"/>
</dbReference>
<dbReference type="SUPFAM" id="SSF56645">
    <property type="entry name" value="Acyl-CoA dehydrogenase NM domain-like"/>
    <property type="match status" value="1"/>
</dbReference>
<dbReference type="InterPro" id="IPR009075">
    <property type="entry name" value="AcylCo_DH/oxidase_C"/>
</dbReference>
<dbReference type="Gene3D" id="1.10.540.10">
    <property type="entry name" value="Acyl-CoA dehydrogenase/oxidase, N-terminal domain"/>
    <property type="match status" value="1"/>
</dbReference>
<accession>A0AAJ1TTC6</accession>
<evidence type="ECO:0000256" key="13">
    <source>
        <dbReference type="PIRSR" id="PIRSR634183-3"/>
    </source>
</evidence>
<dbReference type="Pfam" id="PF02770">
    <property type="entry name" value="Acyl-CoA_dh_M"/>
    <property type="match status" value="1"/>
</dbReference>
<evidence type="ECO:0000256" key="3">
    <source>
        <dbReference type="ARBA" id="ARBA00009347"/>
    </source>
</evidence>
<dbReference type="InterPro" id="IPR046373">
    <property type="entry name" value="Acyl-CoA_Oxase/DH_mid-dom_sf"/>
</dbReference>
<evidence type="ECO:0000256" key="6">
    <source>
        <dbReference type="ARBA" id="ARBA00022630"/>
    </source>
</evidence>
<feature type="domain" description="Acyl-CoA dehydrogenase/oxidase C-terminal" evidence="15">
    <location>
        <begin position="236"/>
        <end position="384"/>
    </location>
</feature>
<feature type="binding site" evidence="13">
    <location>
        <begin position="163"/>
        <end position="165"/>
    </location>
    <ligand>
        <name>FAD</name>
        <dbReference type="ChEBI" id="CHEBI:57692"/>
    </ligand>
</feature>
<dbReference type="Proteomes" id="UP001223420">
    <property type="component" value="Unassembled WGS sequence"/>
</dbReference>
<dbReference type="InterPro" id="IPR036250">
    <property type="entry name" value="AcylCo_DH-like_C"/>
</dbReference>
<protein>
    <recommendedName>
        <fullName evidence="5">Isovaleryl-CoA dehydrogenase, mitochondrial</fullName>
        <ecNumber evidence="4">1.3.8.4</ecNumber>
    </recommendedName>
</protein>
<dbReference type="Pfam" id="PF02771">
    <property type="entry name" value="Acyl-CoA_dh_N"/>
    <property type="match status" value="1"/>
</dbReference>
<feature type="binding site" evidence="12">
    <location>
        <position position="139"/>
    </location>
    <ligand>
        <name>substrate</name>
    </ligand>
</feature>
<comment type="caution">
    <text evidence="18">The sequence shown here is derived from an EMBL/GenBank/DDBJ whole genome shotgun (WGS) entry which is preliminary data.</text>
</comment>
<keyword evidence="8" id="KW-0809">Transit peptide</keyword>
<evidence type="ECO:0000256" key="5">
    <source>
        <dbReference type="ARBA" id="ARBA00018258"/>
    </source>
</evidence>
<feature type="binding site" evidence="12">
    <location>
        <begin position="247"/>
        <end position="250"/>
    </location>
    <ligand>
        <name>substrate</name>
    </ligand>
</feature>
<feature type="binding site" evidence="13">
    <location>
        <begin position="130"/>
        <end position="139"/>
    </location>
    <ligand>
        <name>FAD</name>
        <dbReference type="ChEBI" id="CHEBI:57692"/>
    </ligand>
</feature>
<dbReference type="AlphaFoldDB" id="A0AAJ1TTC6"/>
<evidence type="ECO:0000256" key="2">
    <source>
        <dbReference type="ARBA" id="ARBA00004898"/>
    </source>
</evidence>